<dbReference type="PROSITE" id="PS52045">
    <property type="entry name" value="NEPROSIN_PEP_CD"/>
    <property type="match status" value="1"/>
</dbReference>
<accession>A0ABC9CAE0</accession>
<gene>
    <name evidence="3" type="ORF">URODEC1_LOCUS73807</name>
</gene>
<dbReference type="InterPro" id="IPR025521">
    <property type="entry name" value="Neprosin_propep"/>
</dbReference>
<keyword evidence="1" id="KW-0732">Signal</keyword>
<dbReference type="AlphaFoldDB" id="A0ABC9CAE0"/>
<evidence type="ECO:0000259" key="2">
    <source>
        <dbReference type="PROSITE" id="PS52045"/>
    </source>
</evidence>
<dbReference type="Proteomes" id="UP001497457">
    <property type="component" value="Chromosome 29rd"/>
</dbReference>
<dbReference type="PANTHER" id="PTHR31589:SF231">
    <property type="entry name" value="OS01G0973100 PROTEIN"/>
    <property type="match status" value="1"/>
</dbReference>
<name>A0ABC9CAE0_9POAL</name>
<protein>
    <recommendedName>
        <fullName evidence="2">Neprosin PEP catalytic domain-containing protein</fullName>
    </recommendedName>
</protein>
<proteinExistence type="predicted"/>
<evidence type="ECO:0000313" key="3">
    <source>
        <dbReference type="EMBL" id="CAL5017444.1"/>
    </source>
</evidence>
<keyword evidence="4" id="KW-1185">Reference proteome</keyword>
<dbReference type="Gene3D" id="3.90.1320.10">
    <property type="entry name" value="Outer-capsid protein sigma 3, large lobe"/>
    <property type="match status" value="1"/>
</dbReference>
<feature type="chain" id="PRO_5044843828" description="Neprosin PEP catalytic domain-containing protein" evidence="1">
    <location>
        <begin position="28"/>
        <end position="357"/>
    </location>
</feature>
<feature type="signal peptide" evidence="1">
    <location>
        <begin position="1"/>
        <end position="27"/>
    </location>
</feature>
<dbReference type="EMBL" id="OZ075139">
    <property type="protein sequence ID" value="CAL5017444.1"/>
    <property type="molecule type" value="Genomic_DNA"/>
</dbReference>
<dbReference type="Pfam" id="PF03080">
    <property type="entry name" value="Neprosin"/>
    <property type="match status" value="1"/>
</dbReference>
<evidence type="ECO:0000256" key="1">
    <source>
        <dbReference type="SAM" id="SignalP"/>
    </source>
</evidence>
<sequence length="357" mass="39618">MAATTTRAFLVALLVVVAFLFSEGVRAAAAESAWRSVQHRREVQSLLKRINKHPVASIQSPDGDIIDCVHISRQPAFDHPLLKNHIIQMRPSMHPSGMYDESNIASIAQTWHENGECPEDTIPIRRTREEDVMRASSVRMYGKKLISMDDPLNDVTTGHEYGVAYATGDNQYFGTKMTVNVWQPTPQRGDFSLAQLWITAGSYGNKDLNTIEVGWQVYPAMYGSGSTRLFIYWTDPNTHNWWLQVGGTNLGYWPSSIFTRLATSASLVEWGGEVYSPSMTTPMGSGHFPEEGFGKACYIRTIQVVDSSNHLKSPKGVGLIAGNPNFYRVTSGVSSNIWGTYIFFGGPGKKNSKIDVI</sequence>
<feature type="domain" description="Neprosin PEP catalytic" evidence="2">
    <location>
        <begin position="153"/>
        <end position="352"/>
    </location>
</feature>
<dbReference type="Pfam" id="PF14365">
    <property type="entry name" value="Neprosin_AP"/>
    <property type="match status" value="1"/>
</dbReference>
<dbReference type="InterPro" id="IPR053168">
    <property type="entry name" value="Glutamic_endopeptidase"/>
</dbReference>
<dbReference type="InterPro" id="IPR004314">
    <property type="entry name" value="Neprosin"/>
</dbReference>
<dbReference type="PANTHER" id="PTHR31589">
    <property type="entry name" value="PROTEIN, PUTATIVE (DUF239)-RELATED-RELATED"/>
    <property type="match status" value="1"/>
</dbReference>
<evidence type="ECO:0000313" key="4">
    <source>
        <dbReference type="Proteomes" id="UP001497457"/>
    </source>
</evidence>
<organism evidence="3 4">
    <name type="scientific">Urochloa decumbens</name>
    <dbReference type="NCBI Taxonomy" id="240449"/>
    <lineage>
        <taxon>Eukaryota</taxon>
        <taxon>Viridiplantae</taxon>
        <taxon>Streptophyta</taxon>
        <taxon>Embryophyta</taxon>
        <taxon>Tracheophyta</taxon>
        <taxon>Spermatophyta</taxon>
        <taxon>Magnoliopsida</taxon>
        <taxon>Liliopsida</taxon>
        <taxon>Poales</taxon>
        <taxon>Poaceae</taxon>
        <taxon>PACMAD clade</taxon>
        <taxon>Panicoideae</taxon>
        <taxon>Panicodae</taxon>
        <taxon>Paniceae</taxon>
        <taxon>Melinidinae</taxon>
        <taxon>Urochloa</taxon>
    </lineage>
</organism>
<reference evidence="3" key="1">
    <citation type="submission" date="2024-10" db="EMBL/GenBank/DDBJ databases">
        <authorList>
            <person name="Ryan C."/>
        </authorList>
    </citation>
    <scope>NUCLEOTIDE SEQUENCE [LARGE SCALE GENOMIC DNA]</scope>
</reference>